<feature type="region of interest" description="Disordered" evidence="1">
    <location>
        <begin position="325"/>
        <end position="415"/>
    </location>
</feature>
<dbReference type="AlphaFoldDB" id="A0A8X7Q180"/>
<dbReference type="SMART" id="SM00612">
    <property type="entry name" value="Kelch"/>
    <property type="match status" value="1"/>
</dbReference>
<protein>
    <recommendedName>
        <fullName evidence="2">F-box domain-containing protein</fullName>
    </recommendedName>
</protein>
<name>A0A8X7Q180_BRACI</name>
<evidence type="ECO:0000313" key="3">
    <source>
        <dbReference type="EMBL" id="KAG2259299.1"/>
    </source>
</evidence>
<feature type="region of interest" description="Disordered" evidence="1">
    <location>
        <begin position="475"/>
        <end position="501"/>
    </location>
</feature>
<dbReference type="Proteomes" id="UP000886595">
    <property type="component" value="Unassembled WGS sequence"/>
</dbReference>
<dbReference type="PROSITE" id="PS50181">
    <property type="entry name" value="FBOX"/>
    <property type="match status" value="1"/>
</dbReference>
<feature type="compositionally biased region" description="Basic and acidic residues" evidence="1">
    <location>
        <begin position="359"/>
        <end position="383"/>
    </location>
</feature>
<evidence type="ECO:0000259" key="2">
    <source>
        <dbReference type="PROSITE" id="PS50181"/>
    </source>
</evidence>
<dbReference type="InterPro" id="IPR015915">
    <property type="entry name" value="Kelch-typ_b-propeller"/>
</dbReference>
<dbReference type="Pfam" id="PF00646">
    <property type="entry name" value="F-box"/>
    <property type="match status" value="1"/>
</dbReference>
<feature type="region of interest" description="Disordered" evidence="1">
    <location>
        <begin position="571"/>
        <end position="690"/>
    </location>
</feature>
<dbReference type="SUPFAM" id="SSF117281">
    <property type="entry name" value="Kelch motif"/>
    <property type="match status" value="1"/>
</dbReference>
<sequence>MAVISDIPDGDNGGAPNKKPQEQPEEVTSLESLPDVLIEHIIARVPRSNHPEISLVSKLFRRIIASPELRLTRSKLAITEHVLYALLAFPPHPPSWYILNASLRLRRVNTLPPMPSGSAVVTIGHEIYVIGGSNGSEYLASVTVVDCRTHTCRSLPSMRIARYRAAAGVIDGKIYVMGGYVNRSGRFRVETFDLERQIWLGSQINSLLRDIVTYDVMKEKIYVLGRHQCLGVYYPKEGTVQSYLGRCNLGGLWQASSCVVDDMLYTIDPGCSVWTPIIVFDPEVNAWKPVKGVCGLPPCLYWYAYESKMANVGGKLVILSSSHEWKPLRPTPPTPAQSRDKEAYQSRDGPRRVPYNVRGDSHSNRSSQHRDQQNHRGREEGRRSPSHKRSSPPLEFSSTSRHKSQPSDGGIPLRMCNDIAPKETVENAAGVIRDTLAQYTACADPTESAARRDRVRIAEAQGTIEKNALQMAKIAETRARNSERRISDGDKGSDSRTPLSARLGPQCLVNVEEENCLSAGESVQNTRSLDRAHVRDRLGPVSLELDMSPAVPRVSISERLGPIVAETFQDNEAAPLERSNQEERVPARDRLGEGTVLSPEAPVEKKKRKPGRPAGPRKIVASPAPLLQSGCRKRKLLAAKPPTGQKKQHAEGDKPRKTAKQNKQKTKNIRKGVSTGTPSSSDNSPIVNIG</sequence>
<dbReference type="Gene3D" id="2.120.10.80">
    <property type="entry name" value="Kelch-type beta propeller"/>
    <property type="match status" value="1"/>
</dbReference>
<evidence type="ECO:0000313" key="4">
    <source>
        <dbReference type="Proteomes" id="UP000886595"/>
    </source>
</evidence>
<proteinExistence type="predicted"/>
<dbReference type="SUPFAM" id="SSF81383">
    <property type="entry name" value="F-box domain"/>
    <property type="match status" value="1"/>
</dbReference>
<dbReference type="InterPro" id="IPR036047">
    <property type="entry name" value="F-box-like_dom_sf"/>
</dbReference>
<dbReference type="InterPro" id="IPR001810">
    <property type="entry name" value="F-box_dom"/>
</dbReference>
<dbReference type="CDD" id="cd22152">
    <property type="entry name" value="F-box_AtAFR-like"/>
    <property type="match status" value="1"/>
</dbReference>
<comment type="caution">
    <text evidence="3">The sequence shown here is derived from an EMBL/GenBank/DDBJ whole genome shotgun (WGS) entry which is preliminary data.</text>
</comment>
<gene>
    <name evidence="3" type="ORF">Bca52824_078593</name>
</gene>
<feature type="compositionally biased region" description="Basic and acidic residues" evidence="1">
    <location>
        <begin position="338"/>
        <end position="351"/>
    </location>
</feature>
<dbReference type="InterPro" id="IPR057499">
    <property type="entry name" value="Kelch_FKB95"/>
</dbReference>
<reference evidence="3 4" key="1">
    <citation type="submission" date="2020-02" db="EMBL/GenBank/DDBJ databases">
        <authorList>
            <person name="Ma Q."/>
            <person name="Huang Y."/>
            <person name="Song X."/>
            <person name="Pei D."/>
        </authorList>
    </citation>
    <scope>NUCLEOTIDE SEQUENCE [LARGE SCALE GENOMIC DNA]</scope>
    <source>
        <strain evidence="3">Sxm20200214</strain>
        <tissue evidence="3">Leaf</tissue>
    </source>
</reference>
<evidence type="ECO:0000256" key="1">
    <source>
        <dbReference type="SAM" id="MobiDB-lite"/>
    </source>
</evidence>
<organism evidence="3 4">
    <name type="scientific">Brassica carinata</name>
    <name type="common">Ethiopian mustard</name>
    <name type="synonym">Abyssinian cabbage</name>
    <dbReference type="NCBI Taxonomy" id="52824"/>
    <lineage>
        <taxon>Eukaryota</taxon>
        <taxon>Viridiplantae</taxon>
        <taxon>Streptophyta</taxon>
        <taxon>Embryophyta</taxon>
        <taxon>Tracheophyta</taxon>
        <taxon>Spermatophyta</taxon>
        <taxon>Magnoliopsida</taxon>
        <taxon>eudicotyledons</taxon>
        <taxon>Gunneridae</taxon>
        <taxon>Pentapetalae</taxon>
        <taxon>rosids</taxon>
        <taxon>malvids</taxon>
        <taxon>Brassicales</taxon>
        <taxon>Brassicaceae</taxon>
        <taxon>Brassiceae</taxon>
        <taxon>Brassica</taxon>
    </lineage>
</organism>
<feature type="compositionally biased region" description="Basic residues" evidence="1">
    <location>
        <begin position="657"/>
        <end position="670"/>
    </location>
</feature>
<dbReference type="PANTHER" id="PTHR24414">
    <property type="entry name" value="F-BOX/KELCH-REPEAT PROTEIN SKIP4"/>
    <property type="match status" value="1"/>
</dbReference>
<dbReference type="InterPro" id="IPR050354">
    <property type="entry name" value="F-box/kelch-repeat_ARATH"/>
</dbReference>
<feature type="domain" description="F-box" evidence="2">
    <location>
        <begin position="27"/>
        <end position="74"/>
    </location>
</feature>
<dbReference type="InterPro" id="IPR006652">
    <property type="entry name" value="Kelch_1"/>
</dbReference>
<dbReference type="SMART" id="SM00256">
    <property type="entry name" value="FBOX"/>
    <property type="match status" value="1"/>
</dbReference>
<dbReference type="OrthoDB" id="1091955at2759"/>
<accession>A0A8X7Q180</accession>
<feature type="compositionally biased region" description="Basic and acidic residues" evidence="1">
    <location>
        <begin position="475"/>
        <end position="494"/>
    </location>
</feature>
<feature type="compositionally biased region" description="Polar residues" evidence="1">
    <location>
        <begin position="674"/>
        <end position="690"/>
    </location>
</feature>
<dbReference type="EMBL" id="JAAMPC010000015">
    <property type="protein sequence ID" value="KAG2259299.1"/>
    <property type="molecule type" value="Genomic_DNA"/>
</dbReference>
<dbReference type="PANTHER" id="PTHR24414:SF65">
    <property type="entry name" value="F-BOX DOMAIN-CONTAINING PROTEIN"/>
    <property type="match status" value="1"/>
</dbReference>
<keyword evidence="4" id="KW-1185">Reference proteome</keyword>
<dbReference type="Pfam" id="PF25210">
    <property type="entry name" value="Kelch_FKB95"/>
    <property type="match status" value="1"/>
</dbReference>
<feature type="region of interest" description="Disordered" evidence="1">
    <location>
        <begin position="1"/>
        <end position="29"/>
    </location>
</feature>
<feature type="compositionally biased region" description="Basic and acidic residues" evidence="1">
    <location>
        <begin position="579"/>
        <end position="592"/>
    </location>
</feature>